<feature type="compositionally biased region" description="Polar residues" evidence="3">
    <location>
        <begin position="327"/>
        <end position="340"/>
    </location>
</feature>
<sequence>MSYPQQNYGQHPYGYQPAHHERNSSRISYIQGDDGANLYGATNGAQQDEYAVGLPHRVSSAAARQQSELFYDSALPPAPPLRSNSGNVNTSYNPAAFSPTIQQSHYGAGPSSPGIIRSPTFSAQQRPYNPADYAENLLDRTASSAGYQHGFSPGYPTTANPQASMPAMPSPGLYQPHHSYQTYTQPHRPTVSTAAQYSPNSSQRSHYTPPQPPPLPSIPSGESPSADWGHIPQPQSTSYSSAEDPIRYSSFRSRYSEPDTLTTAGYASTSVSPPPAYGGSGTRSRGSSASHSLPPTPGPPPPPHGTLTQHRSAEYVQGRPLPRVPSDASSSQISYFSSHGPSRYDSRLAEGLSAQQDLENEISGMLISQSPRIEVNNQAINGTYSDEDTDPEATAGVEAMREAERQEQADAARRSSGQRGSFGWHPVAPAPEQAAPVEPPYPSDSDSDIPYADLSSMGGGFDAHMSYGVDTNSLLVRQSSTSDAHSRSQPISSSGSMRRSGTHSETELPYDDYGNQIHPFPSFSAARVDAVGTGGLSDPTQFRSRRDSYDEGDDLGMQDLSYPAGGEPPDMFYHPGITNRPLPPPPANEVQHARGSSFGGSSGSVPYPTGWRNSSQVELPRQPPYSTGNNYYQSPVTGPGRHTSLISHTNTPQTLAPMRAKTDAEERRRRDQRLSGQYGVDSSAPPSAGASAVALDLPTLERKFNPSKLRSRDYDRCQEPWALSSLVAWLKAMVEGEQYLKKQPLIDALVGLFEYKVPTMKSADAETLSANIIEELQVGGILKPEEEWFVFTDTFISGVVYQLTGVGCYAPRVHTNNSMLRCYSHHCQRMEKKIDLSSQPGLKPDEDWATYYKLTKEDLEGHDKKEIERQNILHELVQKEENYLHELDVLRQLYRDKLKTAALLSPKKVDSFLNQVFGKVDMVKRANEEHLLPQMKYRQKEQGPWVVGFSDILREWIRKAKVAYIEYASSYPNAVYKVRQEMERNMLFRTFLEKTQADPRSRRLGWDHYLKVPITRLQQVGLLLDTVMRRSMQENEEKRNLALAIEEIKSVTHECDARVGEGQRKAELIDMQYKLKLRPGMEGRVELNLDHLGRQLVHKGDVLRIGGTRFNWVETHAILFDHYLVLAKTTRERSPHDSSTYERYDVSRFPIPMDLLVLESRDDSPVIRSSLTGRAGVAKIQAADPKATKTTQGSPAPGQLQHSNTSTSLNSLTTTKSNASGAPTVTSLDTGKDTDRILYPFRLKHLGQETYTLYAFSEQAREDWCNKIIEAKTKHAAALFAQNAEPFKLRVIADSAFAYEGPITGQKSITIKGTPLDRAIREVEKMYANTGRPGPVCRARVNCATSFQQPYGKQMVAVGTDFGVYISEMDNPRGWQRVISNPKVTQIAVLEEFSLFLLISDKSLIAYHLDVICPVGGVPPSNDNSRRAPQKLSGSRDVGFFNTGRMKDRTLVFYKKRDVGVSSTFKVLEPVFQKSTEKKNRFASALTAKSGKTEFFRDFDEFYIGTECMGMNMFHSTLAISTQKGFEVMTLDKKQPVSIPDLEQPHVLAIAQKLQGQKPLGMFRLSDQEFLCVYEECAVYVNKHGDISRSVIMGFVGKAKAAAMYDKFVLLFDNDFVEVRNAQNGRLRQVIWGRDVKCLDDAQGGVAAQSVGTGQAGSTPGRTVKLSMQHPEVERVQIVVELVVNEGLKE</sequence>
<evidence type="ECO:0000313" key="8">
    <source>
        <dbReference type="Proteomes" id="UP000053259"/>
    </source>
</evidence>
<keyword evidence="8" id="KW-1185">Reference proteome</keyword>
<keyword evidence="2" id="KW-0344">Guanine-nucleotide releasing factor</keyword>
<feature type="compositionally biased region" description="Polar residues" evidence="3">
    <location>
        <begin position="624"/>
        <end position="636"/>
    </location>
</feature>
<dbReference type="SMART" id="SM00325">
    <property type="entry name" value="RhoGEF"/>
    <property type="match status" value="1"/>
</dbReference>
<dbReference type="OrthoDB" id="660555at2759"/>
<dbReference type="CDD" id="cd00160">
    <property type="entry name" value="RhoGEF"/>
    <property type="match status" value="1"/>
</dbReference>
<accession>A0A0D2ADN3</accession>
<feature type="compositionally biased region" description="Polar residues" evidence="3">
    <location>
        <begin position="478"/>
        <end position="499"/>
    </location>
</feature>
<feature type="region of interest" description="Disordered" evidence="3">
    <location>
        <begin position="1"/>
        <end position="21"/>
    </location>
</feature>
<feature type="region of interest" description="Disordered" evidence="3">
    <location>
        <begin position="531"/>
        <end position="690"/>
    </location>
</feature>
<dbReference type="InterPro" id="IPR035899">
    <property type="entry name" value="DBL_dom_sf"/>
</dbReference>
<feature type="domain" description="CNH" evidence="6">
    <location>
        <begin position="1338"/>
        <end position="1646"/>
    </location>
</feature>
<proteinExistence type="predicted"/>
<feature type="compositionally biased region" description="Basic and acidic residues" evidence="3">
    <location>
        <begin position="660"/>
        <end position="673"/>
    </location>
</feature>
<evidence type="ECO:0000259" key="5">
    <source>
        <dbReference type="PROSITE" id="PS50010"/>
    </source>
</evidence>
<dbReference type="SMART" id="SM00233">
    <property type="entry name" value="PH"/>
    <property type="match status" value="1"/>
</dbReference>
<dbReference type="Pfam" id="PF23582">
    <property type="entry name" value="WHD_RGF3"/>
    <property type="match status" value="1"/>
</dbReference>
<feature type="region of interest" description="Disordered" evidence="3">
    <location>
        <begin position="75"/>
        <end position="127"/>
    </location>
</feature>
<gene>
    <name evidence="7" type="ORF">PV09_04317</name>
</gene>
<dbReference type="STRING" id="253628.A0A0D2ADN3"/>
<feature type="compositionally biased region" description="Polar residues" evidence="3">
    <location>
        <begin position="82"/>
        <end position="105"/>
    </location>
</feature>
<dbReference type="Gene3D" id="2.30.29.30">
    <property type="entry name" value="Pleckstrin-homology domain (PH domain)/Phosphotyrosine-binding domain (PTB)"/>
    <property type="match status" value="1"/>
</dbReference>
<feature type="compositionally biased region" description="Low complexity" evidence="3">
    <location>
        <begin position="1203"/>
        <end position="1218"/>
    </location>
</feature>
<dbReference type="InterPro" id="IPR001849">
    <property type="entry name" value="PH_domain"/>
</dbReference>
<feature type="region of interest" description="Disordered" evidence="3">
    <location>
        <begin position="381"/>
        <end position="454"/>
    </location>
</feature>
<dbReference type="InterPro" id="IPR001180">
    <property type="entry name" value="CNH_dom"/>
</dbReference>
<protein>
    <recommendedName>
        <fullName evidence="9">Rho1 guanine nucleotide exchange factor 3</fullName>
    </recommendedName>
</protein>
<feature type="compositionally biased region" description="Low complexity" evidence="3">
    <location>
        <begin position="282"/>
        <end position="293"/>
    </location>
</feature>
<dbReference type="PANTHER" id="PTHR46572:SF1">
    <property type="entry name" value="RHO1 GUANINE NUCLEOTIDE EXCHANGE FACTOR TUS1"/>
    <property type="match status" value="1"/>
</dbReference>
<feature type="compositionally biased region" description="Polar residues" evidence="3">
    <location>
        <begin position="178"/>
        <end position="204"/>
    </location>
</feature>
<evidence type="ECO:0000256" key="1">
    <source>
        <dbReference type="ARBA" id="ARBA00022553"/>
    </source>
</evidence>
<evidence type="ECO:0008006" key="9">
    <source>
        <dbReference type="Google" id="ProtNLM"/>
    </source>
</evidence>
<dbReference type="InterPro" id="IPR011993">
    <property type="entry name" value="PH-like_dom_sf"/>
</dbReference>
<feature type="compositionally biased region" description="Basic and acidic residues" evidence="3">
    <location>
        <begin position="399"/>
        <end position="413"/>
    </location>
</feature>
<dbReference type="FunCoup" id="A0A0D2ADN3">
    <property type="interactions" value="97"/>
</dbReference>
<dbReference type="GO" id="GO:0005085">
    <property type="term" value="F:guanyl-nucleotide exchange factor activity"/>
    <property type="evidence" value="ECO:0007669"/>
    <property type="project" value="UniProtKB-KW"/>
</dbReference>
<dbReference type="Pfam" id="PF00780">
    <property type="entry name" value="CNH"/>
    <property type="match status" value="1"/>
</dbReference>
<dbReference type="HOGENOM" id="CLU_001083_2_0_1"/>
<feature type="domain" description="PH" evidence="4">
    <location>
        <begin position="1095"/>
        <end position="1273"/>
    </location>
</feature>
<feature type="domain" description="DH" evidence="5">
    <location>
        <begin position="868"/>
        <end position="1058"/>
    </location>
</feature>
<dbReference type="PANTHER" id="PTHR46572">
    <property type="entry name" value="RHO1 GDP-GTP EXCHANGE PROTEIN 1-RELATED"/>
    <property type="match status" value="1"/>
</dbReference>
<dbReference type="PROSITE" id="PS50219">
    <property type="entry name" value="CNH"/>
    <property type="match status" value="1"/>
</dbReference>
<dbReference type="PROSITE" id="PS50003">
    <property type="entry name" value="PH_DOMAIN"/>
    <property type="match status" value="1"/>
</dbReference>
<dbReference type="InterPro" id="IPR000219">
    <property type="entry name" value="DH_dom"/>
</dbReference>
<dbReference type="PROSITE" id="PS50010">
    <property type="entry name" value="DH_2"/>
    <property type="match status" value="1"/>
</dbReference>
<evidence type="ECO:0000256" key="2">
    <source>
        <dbReference type="ARBA" id="ARBA00022658"/>
    </source>
</evidence>
<feature type="compositionally biased region" description="Low complexity" evidence="3">
    <location>
        <begin position="426"/>
        <end position="436"/>
    </location>
</feature>
<feature type="region of interest" description="Disordered" evidence="3">
    <location>
        <begin position="144"/>
        <end position="244"/>
    </location>
</feature>
<dbReference type="RefSeq" id="XP_016214434.1">
    <property type="nucleotide sequence ID" value="XM_016357642.1"/>
</dbReference>
<dbReference type="EMBL" id="KN847540">
    <property type="protein sequence ID" value="KIW04565.1"/>
    <property type="molecule type" value="Genomic_DNA"/>
</dbReference>
<evidence type="ECO:0000256" key="3">
    <source>
        <dbReference type="SAM" id="MobiDB-lite"/>
    </source>
</evidence>
<dbReference type="GeneID" id="27312290"/>
<feature type="compositionally biased region" description="Polar residues" evidence="3">
    <location>
        <begin position="644"/>
        <end position="654"/>
    </location>
</feature>
<keyword evidence="1" id="KW-0597">Phosphoprotein</keyword>
<dbReference type="SMART" id="SM00036">
    <property type="entry name" value="CNH"/>
    <property type="match status" value="1"/>
</dbReference>
<dbReference type="SUPFAM" id="SSF50729">
    <property type="entry name" value="PH domain-like"/>
    <property type="match status" value="1"/>
</dbReference>
<feature type="region of interest" description="Disordered" evidence="3">
    <location>
        <begin position="263"/>
        <end position="342"/>
    </location>
</feature>
<feature type="compositionally biased region" description="Pro residues" evidence="3">
    <location>
        <begin position="294"/>
        <end position="304"/>
    </location>
</feature>
<dbReference type="InParanoid" id="A0A0D2ADN3"/>
<dbReference type="Gene3D" id="1.20.900.10">
    <property type="entry name" value="Dbl homology (DH) domain"/>
    <property type="match status" value="1"/>
</dbReference>
<evidence type="ECO:0000313" key="7">
    <source>
        <dbReference type="EMBL" id="KIW04565.1"/>
    </source>
</evidence>
<evidence type="ECO:0000259" key="6">
    <source>
        <dbReference type="PROSITE" id="PS50219"/>
    </source>
</evidence>
<evidence type="ECO:0000259" key="4">
    <source>
        <dbReference type="PROSITE" id="PS50003"/>
    </source>
</evidence>
<dbReference type="VEuPathDB" id="FungiDB:PV09_04317"/>
<dbReference type="Pfam" id="PF15405">
    <property type="entry name" value="PH_5"/>
    <property type="match status" value="1"/>
</dbReference>
<name>A0A0D2ADN3_9PEZI</name>
<organism evidence="7 8">
    <name type="scientific">Verruconis gallopava</name>
    <dbReference type="NCBI Taxonomy" id="253628"/>
    <lineage>
        <taxon>Eukaryota</taxon>
        <taxon>Fungi</taxon>
        <taxon>Dikarya</taxon>
        <taxon>Ascomycota</taxon>
        <taxon>Pezizomycotina</taxon>
        <taxon>Dothideomycetes</taxon>
        <taxon>Pleosporomycetidae</taxon>
        <taxon>Venturiales</taxon>
        <taxon>Sympoventuriaceae</taxon>
        <taxon>Verruconis</taxon>
    </lineage>
</organism>
<dbReference type="Pfam" id="PF00621">
    <property type="entry name" value="RhoGEF"/>
    <property type="match status" value="1"/>
</dbReference>
<feature type="region of interest" description="Disordered" evidence="3">
    <location>
        <begin position="1178"/>
        <end position="1229"/>
    </location>
</feature>
<dbReference type="SUPFAM" id="SSF48065">
    <property type="entry name" value="DBL homology domain (DH-domain)"/>
    <property type="match status" value="1"/>
</dbReference>
<dbReference type="InterPro" id="IPR052233">
    <property type="entry name" value="Rho-type_GEFs"/>
</dbReference>
<dbReference type="InterPro" id="IPR057283">
    <property type="entry name" value="RGF3_WH"/>
</dbReference>
<feature type="region of interest" description="Disordered" evidence="3">
    <location>
        <begin position="478"/>
        <end position="515"/>
    </location>
</feature>
<feature type="compositionally biased region" description="Low complexity" evidence="3">
    <location>
        <begin position="679"/>
        <end position="690"/>
    </location>
</feature>
<dbReference type="InterPro" id="IPR041675">
    <property type="entry name" value="PH_5"/>
</dbReference>
<dbReference type="Proteomes" id="UP000053259">
    <property type="component" value="Unassembled WGS sequence"/>
</dbReference>
<feature type="compositionally biased region" description="Polar residues" evidence="3">
    <location>
        <begin position="1219"/>
        <end position="1229"/>
    </location>
</feature>
<reference evidence="7 8" key="1">
    <citation type="submission" date="2015-01" db="EMBL/GenBank/DDBJ databases">
        <title>The Genome Sequence of Ochroconis gallopava CBS43764.</title>
        <authorList>
            <consortium name="The Broad Institute Genomics Platform"/>
            <person name="Cuomo C."/>
            <person name="de Hoog S."/>
            <person name="Gorbushina A."/>
            <person name="Stielow B."/>
            <person name="Teixiera M."/>
            <person name="Abouelleil A."/>
            <person name="Chapman S.B."/>
            <person name="Priest M."/>
            <person name="Young S.K."/>
            <person name="Wortman J."/>
            <person name="Nusbaum C."/>
            <person name="Birren B."/>
        </authorList>
    </citation>
    <scope>NUCLEOTIDE SEQUENCE [LARGE SCALE GENOMIC DNA]</scope>
    <source>
        <strain evidence="7 8">CBS 43764</strain>
    </source>
</reference>